<evidence type="ECO:0000313" key="3">
    <source>
        <dbReference type="Proteomes" id="UP000256964"/>
    </source>
</evidence>
<dbReference type="OrthoDB" id="2750498at2759"/>
<feature type="compositionally biased region" description="Pro residues" evidence="1">
    <location>
        <begin position="118"/>
        <end position="128"/>
    </location>
</feature>
<feature type="region of interest" description="Disordered" evidence="1">
    <location>
        <begin position="1"/>
        <end position="34"/>
    </location>
</feature>
<keyword evidence="3" id="KW-1185">Reference proteome</keyword>
<accession>A0A371DJ47</accession>
<name>A0A371DJ47_9APHY</name>
<dbReference type="Proteomes" id="UP000256964">
    <property type="component" value="Unassembled WGS sequence"/>
</dbReference>
<feature type="compositionally biased region" description="Low complexity" evidence="1">
    <location>
        <begin position="14"/>
        <end position="32"/>
    </location>
</feature>
<reference evidence="2 3" key="1">
    <citation type="journal article" date="2018" name="Biotechnol. Biofuels">
        <title>Integrative visual omics of the white-rot fungus Polyporus brumalis exposes the biotechnological potential of its oxidative enzymes for delignifying raw plant biomass.</title>
        <authorList>
            <person name="Miyauchi S."/>
            <person name="Rancon A."/>
            <person name="Drula E."/>
            <person name="Hage H."/>
            <person name="Chaduli D."/>
            <person name="Favel A."/>
            <person name="Grisel S."/>
            <person name="Henrissat B."/>
            <person name="Herpoel-Gimbert I."/>
            <person name="Ruiz-Duenas F.J."/>
            <person name="Chevret D."/>
            <person name="Hainaut M."/>
            <person name="Lin J."/>
            <person name="Wang M."/>
            <person name="Pangilinan J."/>
            <person name="Lipzen A."/>
            <person name="Lesage-Meessen L."/>
            <person name="Navarro D."/>
            <person name="Riley R."/>
            <person name="Grigoriev I.V."/>
            <person name="Zhou S."/>
            <person name="Raouche S."/>
            <person name="Rosso M.N."/>
        </authorList>
    </citation>
    <scope>NUCLEOTIDE SEQUENCE [LARGE SCALE GENOMIC DNA]</scope>
    <source>
        <strain evidence="2 3">BRFM 1820</strain>
    </source>
</reference>
<proteinExistence type="predicted"/>
<protein>
    <submittedName>
        <fullName evidence="2">Uncharacterized protein</fullName>
    </submittedName>
</protein>
<evidence type="ECO:0000313" key="2">
    <source>
        <dbReference type="EMBL" id="RDX52546.1"/>
    </source>
</evidence>
<organism evidence="2 3">
    <name type="scientific">Lentinus brumalis</name>
    <dbReference type="NCBI Taxonomy" id="2498619"/>
    <lineage>
        <taxon>Eukaryota</taxon>
        <taxon>Fungi</taxon>
        <taxon>Dikarya</taxon>
        <taxon>Basidiomycota</taxon>
        <taxon>Agaricomycotina</taxon>
        <taxon>Agaricomycetes</taxon>
        <taxon>Polyporales</taxon>
        <taxon>Polyporaceae</taxon>
        <taxon>Lentinus</taxon>
    </lineage>
</organism>
<feature type="compositionally biased region" description="Basic residues" evidence="1">
    <location>
        <begin position="1"/>
        <end position="13"/>
    </location>
</feature>
<dbReference type="AlphaFoldDB" id="A0A371DJ47"/>
<dbReference type="EMBL" id="KZ857390">
    <property type="protein sequence ID" value="RDX52546.1"/>
    <property type="molecule type" value="Genomic_DNA"/>
</dbReference>
<sequence length="315" mass="34720">MHHWCRTPPRRCPRPSSTTTSTSTTTPSSKTSFPALNSASTRFRFSTSLVLTCTFLPTSTFPPTITRLSPPSCLSSTRPASRLQSLQTSWTRGWRLKWTTKTRPPPLRLRALQALRPHLPPASSPPMIAPSTARPLKRKTDDSDYEADADTASESSDYVPHRPAKRPATRKRVVQPPLPDSLQPIRVGSTKSPLCPLPGCGASLEAKDSAWRGHFKRFHHDELCLARGCRGLVAGTCKARCPLPESCASDHGNKHTHGASAGAMSIESVGRHLLNVHIKVAYRCPLCGLQNEWRESACVRHIRRCAEKHGKQMSC</sequence>
<feature type="compositionally biased region" description="Basic residues" evidence="1">
    <location>
        <begin position="162"/>
        <end position="173"/>
    </location>
</feature>
<evidence type="ECO:0000256" key="1">
    <source>
        <dbReference type="SAM" id="MobiDB-lite"/>
    </source>
</evidence>
<gene>
    <name evidence="2" type="ORF">OH76DRAFT_166968</name>
</gene>
<feature type="region of interest" description="Disordered" evidence="1">
    <location>
        <begin position="118"/>
        <end position="187"/>
    </location>
</feature>